<dbReference type="STRING" id="1486859.SAMN05444273_11031"/>
<organism evidence="1 2">
    <name type="scientific">Litoreibacter ascidiaceicola</name>
    <dbReference type="NCBI Taxonomy" id="1486859"/>
    <lineage>
        <taxon>Bacteria</taxon>
        <taxon>Pseudomonadati</taxon>
        <taxon>Pseudomonadota</taxon>
        <taxon>Alphaproteobacteria</taxon>
        <taxon>Rhodobacterales</taxon>
        <taxon>Roseobacteraceae</taxon>
        <taxon>Litoreibacter</taxon>
    </lineage>
</organism>
<dbReference type="AlphaFoldDB" id="A0A1M5DU82"/>
<dbReference type="Proteomes" id="UP000184144">
    <property type="component" value="Unassembled WGS sequence"/>
</dbReference>
<reference evidence="2" key="1">
    <citation type="submission" date="2016-11" db="EMBL/GenBank/DDBJ databases">
        <authorList>
            <person name="Varghese N."/>
            <person name="Submissions S."/>
        </authorList>
    </citation>
    <scope>NUCLEOTIDE SEQUENCE [LARGE SCALE GENOMIC DNA]</scope>
    <source>
        <strain evidence="2">DSM 100566</strain>
    </source>
</reference>
<dbReference type="EMBL" id="FQUV01000010">
    <property type="protein sequence ID" value="SHF70537.1"/>
    <property type="molecule type" value="Genomic_DNA"/>
</dbReference>
<gene>
    <name evidence="1" type="ORF">SAMN05444273_11031</name>
</gene>
<name>A0A1M5DU82_9RHOB</name>
<accession>A0A1M5DU82</accession>
<dbReference type="OrthoDB" id="9133362at2"/>
<proteinExistence type="predicted"/>
<sequence length="103" mass="12064">MEYEDFTRDFESLGDNCELGFIQRFERNEEGGLLRWSVSPPDALIAGIANDFSDLYLYDNLTPHTDGMVLDQRYGLYFHTAMHSKNKVFVHTECERNEVYTKE</sequence>
<evidence type="ECO:0000313" key="2">
    <source>
        <dbReference type="Proteomes" id="UP000184144"/>
    </source>
</evidence>
<keyword evidence="2" id="KW-1185">Reference proteome</keyword>
<evidence type="ECO:0000313" key="1">
    <source>
        <dbReference type="EMBL" id="SHF70537.1"/>
    </source>
</evidence>
<protein>
    <submittedName>
        <fullName evidence="1">Uncharacterized protein</fullName>
    </submittedName>
</protein>
<dbReference type="RefSeq" id="WP_073146010.1">
    <property type="nucleotide sequence ID" value="NZ_FQUV01000010.1"/>
</dbReference>